<name>X6M0N2_RETFI</name>
<comment type="caution">
    <text evidence="1">The sequence shown here is derived from an EMBL/GenBank/DDBJ whole genome shotgun (WGS) entry which is preliminary data.</text>
</comment>
<feature type="non-terminal residue" evidence="1">
    <location>
        <position position="1"/>
    </location>
</feature>
<dbReference type="EMBL" id="ASPP01027055">
    <property type="protein sequence ID" value="ETO06535.1"/>
    <property type="molecule type" value="Genomic_DNA"/>
</dbReference>
<gene>
    <name evidence="1" type="ORF">RFI_30859</name>
</gene>
<reference evidence="1 2" key="1">
    <citation type="journal article" date="2013" name="Curr. Biol.">
        <title>The Genome of the Foraminiferan Reticulomyxa filosa.</title>
        <authorList>
            <person name="Glockner G."/>
            <person name="Hulsmann N."/>
            <person name="Schleicher M."/>
            <person name="Noegel A.A."/>
            <person name="Eichinger L."/>
            <person name="Gallinger C."/>
            <person name="Pawlowski J."/>
            <person name="Sierra R."/>
            <person name="Euteneuer U."/>
            <person name="Pillet L."/>
            <person name="Moustafa A."/>
            <person name="Platzer M."/>
            <person name="Groth M."/>
            <person name="Szafranski K."/>
            <person name="Schliwa M."/>
        </authorList>
    </citation>
    <scope>NUCLEOTIDE SEQUENCE [LARGE SCALE GENOMIC DNA]</scope>
</reference>
<dbReference type="AlphaFoldDB" id="X6M0N2"/>
<evidence type="ECO:0000313" key="1">
    <source>
        <dbReference type="EMBL" id="ETO06535.1"/>
    </source>
</evidence>
<evidence type="ECO:0000313" key="2">
    <source>
        <dbReference type="Proteomes" id="UP000023152"/>
    </source>
</evidence>
<dbReference type="InterPro" id="IPR011025">
    <property type="entry name" value="GproteinA_insert"/>
</dbReference>
<dbReference type="Gene3D" id="1.10.400.10">
    <property type="entry name" value="GI Alpha 1, domain 2-like"/>
    <property type="match status" value="1"/>
</dbReference>
<organism evidence="1 2">
    <name type="scientific">Reticulomyxa filosa</name>
    <dbReference type="NCBI Taxonomy" id="46433"/>
    <lineage>
        <taxon>Eukaryota</taxon>
        <taxon>Sar</taxon>
        <taxon>Rhizaria</taxon>
        <taxon>Retaria</taxon>
        <taxon>Foraminifera</taxon>
        <taxon>Monothalamids</taxon>
        <taxon>Reticulomyxidae</taxon>
        <taxon>Reticulomyxa</taxon>
    </lineage>
</organism>
<accession>X6M0N2</accession>
<dbReference type="SUPFAM" id="SSF47895">
    <property type="entry name" value="Transducin (alpha subunit), insertion domain"/>
    <property type="match status" value="1"/>
</dbReference>
<proteinExistence type="predicted"/>
<keyword evidence="2" id="KW-1185">Reference proteome</keyword>
<protein>
    <submittedName>
        <fullName evidence="1">Uncharacterized protein</fullName>
    </submittedName>
</protein>
<sequence length="158" mass="18199">HVLKALEQYARESVRLSRSGHRECGVSESNNELLLKFGGFEADDVKKLGLIKSDKNTETSNANGNSTVVSGKHNTNKLWWEKAYGNIFNPLLLEDIVAFMNDEGIQETMQKIRGWELVNAQWFLMKVHSLFDEHYIPDFNDYVLTLLFFFLKKKGVNQ</sequence>
<dbReference type="GO" id="GO:0007165">
    <property type="term" value="P:signal transduction"/>
    <property type="evidence" value="ECO:0007669"/>
    <property type="project" value="InterPro"/>
</dbReference>
<dbReference type="Proteomes" id="UP000023152">
    <property type="component" value="Unassembled WGS sequence"/>
</dbReference>